<evidence type="ECO:0000313" key="7">
    <source>
        <dbReference type="Proteomes" id="UP000762676"/>
    </source>
</evidence>
<dbReference type="Gene3D" id="1.10.1450.10">
    <property type="entry name" value="Tetraspanin"/>
    <property type="match status" value="1"/>
</dbReference>
<comment type="caution">
    <text evidence="6">The sequence shown here is derived from an EMBL/GenBank/DDBJ whole genome shotgun (WGS) entry which is preliminary data.</text>
</comment>
<accession>A0AAV4FKT1</accession>
<dbReference type="InterPro" id="IPR018499">
    <property type="entry name" value="Tetraspanin/Peripherin"/>
</dbReference>
<dbReference type="Proteomes" id="UP000762676">
    <property type="component" value="Unassembled WGS sequence"/>
</dbReference>
<gene>
    <name evidence="6" type="ORF">ElyMa_003867500</name>
</gene>
<dbReference type="SUPFAM" id="SSF48652">
    <property type="entry name" value="Tetraspanin"/>
    <property type="match status" value="1"/>
</dbReference>
<evidence type="ECO:0000313" key="6">
    <source>
        <dbReference type="EMBL" id="GFR73455.1"/>
    </source>
</evidence>
<keyword evidence="2 5" id="KW-0812">Transmembrane</keyword>
<evidence type="ECO:0000256" key="4">
    <source>
        <dbReference type="ARBA" id="ARBA00023136"/>
    </source>
</evidence>
<organism evidence="6 7">
    <name type="scientific">Elysia marginata</name>
    <dbReference type="NCBI Taxonomy" id="1093978"/>
    <lineage>
        <taxon>Eukaryota</taxon>
        <taxon>Metazoa</taxon>
        <taxon>Spiralia</taxon>
        <taxon>Lophotrochozoa</taxon>
        <taxon>Mollusca</taxon>
        <taxon>Gastropoda</taxon>
        <taxon>Heterobranchia</taxon>
        <taxon>Euthyneura</taxon>
        <taxon>Panpulmonata</taxon>
        <taxon>Sacoglossa</taxon>
        <taxon>Placobranchoidea</taxon>
        <taxon>Plakobranchidae</taxon>
        <taxon>Elysia</taxon>
    </lineage>
</organism>
<protein>
    <submittedName>
        <fullName evidence="6">Tetraspanin</fullName>
    </submittedName>
</protein>
<dbReference type="AlphaFoldDB" id="A0AAV4FKT1"/>
<evidence type="ECO:0000256" key="3">
    <source>
        <dbReference type="ARBA" id="ARBA00022989"/>
    </source>
</evidence>
<dbReference type="GO" id="GO:0016020">
    <property type="term" value="C:membrane"/>
    <property type="evidence" value="ECO:0007669"/>
    <property type="project" value="UniProtKB-SubCell"/>
</dbReference>
<evidence type="ECO:0000256" key="1">
    <source>
        <dbReference type="ARBA" id="ARBA00004141"/>
    </source>
</evidence>
<evidence type="ECO:0000256" key="2">
    <source>
        <dbReference type="ARBA" id="ARBA00022692"/>
    </source>
</evidence>
<evidence type="ECO:0000256" key="5">
    <source>
        <dbReference type="SAM" id="Phobius"/>
    </source>
</evidence>
<reference evidence="6 7" key="1">
    <citation type="journal article" date="2021" name="Elife">
        <title>Chloroplast acquisition without the gene transfer in kleptoplastic sea slugs, Plakobranchus ocellatus.</title>
        <authorList>
            <person name="Maeda T."/>
            <person name="Takahashi S."/>
            <person name="Yoshida T."/>
            <person name="Shimamura S."/>
            <person name="Takaki Y."/>
            <person name="Nagai Y."/>
            <person name="Toyoda A."/>
            <person name="Suzuki Y."/>
            <person name="Arimoto A."/>
            <person name="Ishii H."/>
            <person name="Satoh N."/>
            <person name="Nishiyama T."/>
            <person name="Hasebe M."/>
            <person name="Maruyama T."/>
            <person name="Minagawa J."/>
            <person name="Obokata J."/>
            <person name="Shigenobu S."/>
        </authorList>
    </citation>
    <scope>NUCLEOTIDE SEQUENCE [LARGE SCALE GENOMIC DNA]</scope>
</reference>
<dbReference type="InterPro" id="IPR008952">
    <property type="entry name" value="Tetraspanin_EC2_sf"/>
</dbReference>
<sequence>MLSLFIYIYISQPLTPSHIHGNAPRESKQGDCSIDGIRILNRLCGLAVCDVLCLNLCSVSPPQYLVSVVLAMCLTIGSVVYGSIYRDELERTLLKSDFLQDTIQKKYFDDKQNQVTRAVDIMQSELECCGGEGPLDYREAVWRLQKDKLVELPASCCKRYLQHKDRTKTCYLFKSDTDKEKSEDVWQNGCKKNLQEFLDNYIIVIISIAAVYFLLQLICMIVTSILIHVLNSLYVPQPDDIVYDMAHNQEKSPYPSRGDYRDYYH</sequence>
<dbReference type="Pfam" id="PF00335">
    <property type="entry name" value="Tetraspanin"/>
    <property type="match status" value="1"/>
</dbReference>
<feature type="transmembrane region" description="Helical" evidence="5">
    <location>
        <begin position="201"/>
        <end position="230"/>
    </location>
</feature>
<keyword evidence="3 5" id="KW-1133">Transmembrane helix</keyword>
<dbReference type="EMBL" id="BMAT01007889">
    <property type="protein sequence ID" value="GFR73455.1"/>
    <property type="molecule type" value="Genomic_DNA"/>
</dbReference>
<name>A0AAV4FKT1_9GAST</name>
<keyword evidence="7" id="KW-1185">Reference proteome</keyword>
<comment type="subcellular location">
    <subcellularLocation>
        <location evidence="1">Membrane</location>
        <topology evidence="1">Multi-pass membrane protein</topology>
    </subcellularLocation>
</comment>
<keyword evidence="4 5" id="KW-0472">Membrane</keyword>
<proteinExistence type="predicted"/>
<feature type="transmembrane region" description="Helical" evidence="5">
    <location>
        <begin position="64"/>
        <end position="85"/>
    </location>
</feature>